<keyword evidence="7 11" id="KW-0862">Zinc</keyword>
<evidence type="ECO:0000256" key="9">
    <source>
        <dbReference type="ARBA" id="ARBA00023242"/>
    </source>
</evidence>
<evidence type="ECO:0000256" key="4">
    <source>
        <dbReference type="ARBA" id="ARBA00022723"/>
    </source>
</evidence>
<feature type="domain" description="C3H1-type" evidence="14">
    <location>
        <begin position="114"/>
        <end position="142"/>
    </location>
</feature>
<dbReference type="Proteomes" id="UP000294847">
    <property type="component" value="Chromosome 5"/>
</dbReference>
<feature type="zinc finger region" description="C3H1-type" evidence="11">
    <location>
        <begin position="38"/>
        <end position="66"/>
    </location>
</feature>
<evidence type="ECO:0000256" key="11">
    <source>
        <dbReference type="PROSITE-ProRule" id="PRU00723"/>
    </source>
</evidence>
<dbReference type="PANTHER" id="PTHR23102">
    <property type="entry name" value="CLEAVAGE AND POLYADENYLATION SPECIFICITY FACTOR SUBUNIT 4-RELATED"/>
    <property type="match status" value="1"/>
</dbReference>
<feature type="compositionally biased region" description="Gly residues" evidence="13">
    <location>
        <begin position="252"/>
        <end position="267"/>
    </location>
</feature>
<evidence type="ECO:0000313" key="16">
    <source>
        <dbReference type="Proteomes" id="UP000294847"/>
    </source>
</evidence>
<dbReference type="SUPFAM" id="SSF90229">
    <property type="entry name" value="CCCH zinc finger"/>
    <property type="match status" value="3"/>
</dbReference>
<keyword evidence="3 12" id="KW-0507">mRNA processing</keyword>
<dbReference type="GO" id="GO:0003723">
    <property type="term" value="F:RNA binding"/>
    <property type="evidence" value="ECO:0007669"/>
    <property type="project" value="UniProtKB-UniRule"/>
</dbReference>
<dbReference type="GO" id="GO:0031124">
    <property type="term" value="P:mRNA 3'-end processing"/>
    <property type="evidence" value="ECO:0007669"/>
    <property type="project" value="UniProtKB-UniRule"/>
</dbReference>
<keyword evidence="9 12" id="KW-0539">Nucleus</keyword>
<name>A0A4P7NKL2_PYROR</name>
<feature type="region of interest" description="Disordered" evidence="13">
    <location>
        <begin position="222"/>
        <end position="277"/>
    </location>
</feature>
<comment type="similarity">
    <text evidence="2 12">Belongs to the CPSF4/YTH1 family.</text>
</comment>
<dbReference type="InterPro" id="IPR000571">
    <property type="entry name" value="Znf_CCCH"/>
</dbReference>
<dbReference type="AlphaFoldDB" id="A0A4P7NKL2"/>
<feature type="domain" description="C3H1-type" evidence="14">
    <location>
        <begin position="38"/>
        <end position="66"/>
    </location>
</feature>
<evidence type="ECO:0000256" key="1">
    <source>
        <dbReference type="ARBA" id="ARBA00004123"/>
    </source>
</evidence>
<keyword evidence="8 12" id="KW-0694">RNA-binding</keyword>
<evidence type="ECO:0000313" key="15">
    <source>
        <dbReference type="EMBL" id="QBZ62576.1"/>
    </source>
</evidence>
<dbReference type="GO" id="GO:0008270">
    <property type="term" value="F:zinc ion binding"/>
    <property type="evidence" value="ECO:0007669"/>
    <property type="project" value="UniProtKB-KW"/>
</dbReference>
<evidence type="ECO:0000259" key="14">
    <source>
        <dbReference type="PROSITE" id="PS50103"/>
    </source>
</evidence>
<reference evidence="15 16" key="1">
    <citation type="journal article" date="2019" name="Mol. Biol. Evol.">
        <title>Blast fungal genomes show frequent chromosomal changes, gene gains and losses, and effector gene turnover.</title>
        <authorList>
            <person name="Gomez Luciano L.B."/>
            <person name="Jason Tsai I."/>
            <person name="Chuma I."/>
            <person name="Tosa Y."/>
            <person name="Chen Y.H."/>
            <person name="Li J.Y."/>
            <person name="Li M.Y."/>
            <person name="Jade Lu M.Y."/>
            <person name="Nakayashiki H."/>
            <person name="Li W.H."/>
        </authorList>
    </citation>
    <scope>NUCLEOTIDE SEQUENCE [LARGE SCALE GENOMIC DNA]</scope>
    <source>
        <strain evidence="15">MZ5-1-6</strain>
    </source>
</reference>
<dbReference type="Gene3D" id="3.30.1370.210">
    <property type="match status" value="1"/>
</dbReference>
<keyword evidence="4 11" id="KW-0479">Metal-binding</keyword>
<dbReference type="PANTHER" id="PTHR23102:SF24">
    <property type="entry name" value="CLEAVAGE AND POLYADENYLATION SPECIFICITY FACTOR SUBUNIT 4"/>
    <property type="match status" value="1"/>
</dbReference>
<dbReference type="InterPro" id="IPR036855">
    <property type="entry name" value="Znf_CCCH_sf"/>
</dbReference>
<evidence type="ECO:0000256" key="12">
    <source>
        <dbReference type="RuleBase" id="RU369008"/>
    </source>
</evidence>
<dbReference type="FunFam" id="4.10.1000.10:FF:000012">
    <property type="entry name" value="cleavage and polyadenylation specificity factor subunit 4"/>
    <property type="match status" value="1"/>
</dbReference>
<dbReference type="InterPro" id="IPR045348">
    <property type="entry name" value="CPSF4/Yth1"/>
</dbReference>
<evidence type="ECO:0000256" key="10">
    <source>
        <dbReference type="ARBA" id="ARBA00024826"/>
    </source>
</evidence>
<evidence type="ECO:0000256" key="5">
    <source>
        <dbReference type="ARBA" id="ARBA00022737"/>
    </source>
</evidence>
<evidence type="ECO:0000256" key="6">
    <source>
        <dbReference type="ARBA" id="ARBA00022771"/>
    </source>
</evidence>
<comment type="subcellular location">
    <subcellularLocation>
        <location evidence="1 12">Nucleus</location>
    </subcellularLocation>
</comment>
<feature type="zinc finger region" description="C3H1-type" evidence="11">
    <location>
        <begin position="114"/>
        <end position="142"/>
    </location>
</feature>
<accession>A0A4P7NKL2</accession>
<organism evidence="15 16">
    <name type="scientific">Pyricularia oryzae</name>
    <name type="common">Rice blast fungus</name>
    <name type="synonym">Magnaporthe oryzae</name>
    <dbReference type="NCBI Taxonomy" id="318829"/>
    <lineage>
        <taxon>Eukaryota</taxon>
        <taxon>Fungi</taxon>
        <taxon>Dikarya</taxon>
        <taxon>Ascomycota</taxon>
        <taxon>Pezizomycotina</taxon>
        <taxon>Sordariomycetes</taxon>
        <taxon>Sordariomycetidae</taxon>
        <taxon>Magnaporthales</taxon>
        <taxon>Pyriculariaceae</taxon>
        <taxon>Pyricularia</taxon>
    </lineage>
</organism>
<evidence type="ECO:0000256" key="8">
    <source>
        <dbReference type="ARBA" id="ARBA00022884"/>
    </source>
</evidence>
<dbReference type="PROSITE" id="PS50103">
    <property type="entry name" value="ZF_C3H1"/>
    <property type="match status" value="5"/>
</dbReference>
<evidence type="ECO:0000256" key="3">
    <source>
        <dbReference type="ARBA" id="ARBA00022664"/>
    </source>
</evidence>
<sequence>MASPSVAKIADAMLAHSAPKYSFSFTPFLQQTYQHSLPSDRPICKVYASGGNCPNGTRCLERHVADPSQLSNAQSGYGSGKRDGPAFNSLVCKHWLRGLCKKGDGCEFLHEYNLRRMPECNFYIRNGYCQNGEECLYLHIDPQSKLPPCPHYDQGFCPLGPRCSKKHVRRNLCPYYLCGFCPDGRLCKQGAHPGWNPKLDPPTVKVEKPAGEEDAMGFAARGGAYDDHEDGDRGGQQRGDRRGGYGQRDGKFGGGGGGGGRGGWRGRGGGHRGRGRY</sequence>
<feature type="domain" description="C3H1-type" evidence="14">
    <location>
        <begin position="143"/>
        <end position="170"/>
    </location>
</feature>
<feature type="compositionally biased region" description="Basic and acidic residues" evidence="13">
    <location>
        <begin position="224"/>
        <end position="251"/>
    </location>
</feature>
<dbReference type="EMBL" id="CP034208">
    <property type="protein sequence ID" value="QBZ62576.1"/>
    <property type="molecule type" value="Genomic_DNA"/>
</dbReference>
<feature type="zinc finger region" description="C3H1-type" evidence="11">
    <location>
        <begin position="172"/>
        <end position="195"/>
    </location>
</feature>
<dbReference type="SMART" id="SM00356">
    <property type="entry name" value="ZnF_C3H1"/>
    <property type="match status" value="4"/>
</dbReference>
<feature type="domain" description="C3H1-type" evidence="14">
    <location>
        <begin position="86"/>
        <end position="113"/>
    </location>
</feature>
<evidence type="ECO:0000256" key="2">
    <source>
        <dbReference type="ARBA" id="ARBA00008907"/>
    </source>
</evidence>
<dbReference type="VEuPathDB" id="FungiDB:M_BR32_EuGene_00024641"/>
<dbReference type="Pfam" id="PF00642">
    <property type="entry name" value="zf-CCCH"/>
    <property type="match status" value="1"/>
</dbReference>
<gene>
    <name evidence="15" type="ORF">PoMZ_11459</name>
</gene>
<feature type="zinc finger region" description="C3H1-type" evidence="11">
    <location>
        <begin position="86"/>
        <end position="113"/>
    </location>
</feature>
<evidence type="ECO:0000256" key="7">
    <source>
        <dbReference type="ARBA" id="ARBA00022833"/>
    </source>
</evidence>
<feature type="compositionally biased region" description="Basic residues" evidence="13">
    <location>
        <begin position="268"/>
        <end position="277"/>
    </location>
</feature>
<proteinExistence type="inferred from homology"/>
<evidence type="ECO:0000256" key="13">
    <source>
        <dbReference type="SAM" id="MobiDB-lite"/>
    </source>
</evidence>
<keyword evidence="6 11" id="KW-0863">Zinc-finger</keyword>
<feature type="domain" description="C3H1-type" evidence="14">
    <location>
        <begin position="172"/>
        <end position="195"/>
    </location>
</feature>
<comment type="function">
    <text evidence="10 12">Component of the cleavage factor I (CF I) involved in pre-mRNA 3'-end processing.</text>
</comment>
<keyword evidence="5 12" id="KW-0677">Repeat</keyword>
<dbReference type="GO" id="GO:0005634">
    <property type="term" value="C:nucleus"/>
    <property type="evidence" value="ECO:0007669"/>
    <property type="project" value="UniProtKB-SubCell"/>
</dbReference>
<dbReference type="Gene3D" id="4.10.1000.10">
    <property type="entry name" value="Zinc finger, CCCH-type"/>
    <property type="match status" value="1"/>
</dbReference>
<feature type="zinc finger region" description="C3H1-type" evidence="11">
    <location>
        <begin position="143"/>
        <end position="170"/>
    </location>
</feature>
<protein>
    <recommendedName>
        <fullName evidence="12">mRNA 3'-end-processing protein</fullName>
    </recommendedName>
</protein>